<feature type="compositionally biased region" description="Basic and acidic residues" evidence="2">
    <location>
        <begin position="324"/>
        <end position="343"/>
    </location>
</feature>
<evidence type="ECO:0000256" key="2">
    <source>
        <dbReference type="SAM" id="MobiDB-lite"/>
    </source>
</evidence>
<reference evidence="3" key="2">
    <citation type="submission" date="2020-11" db="EMBL/GenBank/DDBJ databases">
        <authorList>
            <person name="McCartney M.A."/>
            <person name="Auch B."/>
            <person name="Kono T."/>
            <person name="Mallez S."/>
            <person name="Becker A."/>
            <person name="Gohl D.M."/>
            <person name="Silverstein K.A.T."/>
            <person name="Koren S."/>
            <person name="Bechman K.B."/>
            <person name="Herman A."/>
            <person name="Abrahante J.E."/>
            <person name="Garbe J."/>
        </authorList>
    </citation>
    <scope>NUCLEOTIDE SEQUENCE</scope>
    <source>
        <strain evidence="3">Duluth1</strain>
        <tissue evidence="3">Whole animal</tissue>
    </source>
</reference>
<proteinExistence type="predicted"/>
<dbReference type="AlphaFoldDB" id="A0A9D3YAJ0"/>
<evidence type="ECO:0000313" key="3">
    <source>
        <dbReference type="EMBL" id="KAH3695656.1"/>
    </source>
</evidence>
<feature type="region of interest" description="Disordered" evidence="2">
    <location>
        <begin position="305"/>
        <end position="361"/>
    </location>
</feature>
<evidence type="ECO:0000256" key="1">
    <source>
        <dbReference type="SAM" id="Coils"/>
    </source>
</evidence>
<keyword evidence="1" id="KW-0175">Coiled coil</keyword>
<protein>
    <submittedName>
        <fullName evidence="3">Uncharacterized protein</fullName>
    </submittedName>
</protein>
<evidence type="ECO:0000313" key="4">
    <source>
        <dbReference type="Proteomes" id="UP000828390"/>
    </source>
</evidence>
<gene>
    <name evidence="3" type="ORF">DPMN_083114</name>
</gene>
<dbReference type="EMBL" id="JAIWYP010000016">
    <property type="protein sequence ID" value="KAH3695656.1"/>
    <property type="molecule type" value="Genomic_DNA"/>
</dbReference>
<name>A0A9D3YAJ0_DREPO</name>
<feature type="region of interest" description="Disordered" evidence="2">
    <location>
        <begin position="450"/>
        <end position="471"/>
    </location>
</feature>
<keyword evidence="4" id="KW-1185">Reference proteome</keyword>
<reference evidence="3" key="1">
    <citation type="journal article" date="2019" name="bioRxiv">
        <title>The Genome of the Zebra Mussel, Dreissena polymorpha: A Resource for Invasive Species Research.</title>
        <authorList>
            <person name="McCartney M.A."/>
            <person name="Auch B."/>
            <person name="Kono T."/>
            <person name="Mallez S."/>
            <person name="Zhang Y."/>
            <person name="Obille A."/>
            <person name="Becker A."/>
            <person name="Abrahante J.E."/>
            <person name="Garbe J."/>
            <person name="Badalamenti J.P."/>
            <person name="Herman A."/>
            <person name="Mangelson H."/>
            <person name="Liachko I."/>
            <person name="Sullivan S."/>
            <person name="Sone E.D."/>
            <person name="Koren S."/>
            <person name="Silverstein K.A.T."/>
            <person name="Beckman K.B."/>
            <person name="Gohl D.M."/>
        </authorList>
    </citation>
    <scope>NUCLEOTIDE SEQUENCE</scope>
    <source>
        <strain evidence="3">Duluth1</strain>
        <tissue evidence="3">Whole animal</tissue>
    </source>
</reference>
<dbReference type="Proteomes" id="UP000828390">
    <property type="component" value="Unassembled WGS sequence"/>
</dbReference>
<accession>A0A9D3YAJ0</accession>
<feature type="coiled-coil region" evidence="1">
    <location>
        <begin position="196"/>
        <end position="248"/>
    </location>
</feature>
<comment type="caution">
    <text evidence="3">The sequence shown here is derived from an EMBL/GenBank/DDBJ whole genome shotgun (WGS) entry which is preliminary data.</text>
</comment>
<sequence>MGASASAKRANASAAADIGEFPALRELHSVIARLERATRINQELDAVIDAVKLNARVTDADVTQSVQNVSQQLVKYCTAITDTLKTLRTKLSELSDAAITRCKEQSANDHTGQVQQHINFVDDLITNAKKRIETVNTDNNNLPNMVSALKRQIHELEQVKEEVKLSRGLDSARSTTSERLTSLLQNDGGQFILEDILKWREEALRLRRKYESLLDDNAKLENINEESVVSLEDSNRRLLKELAELRTETINADSRAEKAHIRVQKIEEKLLDERLSHEVEVNYLRALLEKKDSTIETLMINSPRSPIADKDAVRPTPEGYEDEAASKSKPDSVNTTDDKKEIKPSPNKINETGKETNDENDVDSFREWIQAFDGNKTQIKPSTDKLKQEEDEEAKIKDTLDKLQVSLDGKNTDDTKPLIKDVNDIGVETEHDQQKTQPVTRKISPVKKKVKAVTVKEPEKTQGGKMQGGNAQAEQRQQSFVDEFTNKNKVHPQQALVSHKIASDVRSEGTKSKRPDSEKVVVVSEGAMKEIIYRRSDGDIDGNLSYHKGVGAVIRTTCGTFGVDSVQCEIVDGLQNDMLPDFVEGERPISFHIHFQQKYGAKFDLQGDETLAVFVPHRPVGEFEEVILVQSVEGGDWEPCDTYQGAPSSLDKSVQVIGTEFRDITDVKLVVIARERTDSIIAGETHVSHVSKFDPTVVVNIRPEAFRVRTEVKLMVHHRHRQEMLSAIEIHGECKRIMSCTAFVSLQCEQVTREDISVVMELQEDTDAECRYTMFSLEDSGWKLADCDWEKEHKKLLVHLRSGTKKYRMVGLELPRDMTVEERLAAVRTLHEHTDHHLARLLFRQRQDTPDQAVVLCLRSRLIKKGIYQLNELGYNIGGYPSSQFCLVNGDRLVLEFSGDVTAQPVNAENMEMTFYSQKEISTRQLRLMADTSGPRADTDMLQGCLNASRYQERDKILLGETIYLPTSGAFDESFIEKYQEASTLRATDSTLSPRTTDQH</sequence>
<organism evidence="3 4">
    <name type="scientific">Dreissena polymorpha</name>
    <name type="common">Zebra mussel</name>
    <name type="synonym">Mytilus polymorpha</name>
    <dbReference type="NCBI Taxonomy" id="45954"/>
    <lineage>
        <taxon>Eukaryota</taxon>
        <taxon>Metazoa</taxon>
        <taxon>Spiralia</taxon>
        <taxon>Lophotrochozoa</taxon>
        <taxon>Mollusca</taxon>
        <taxon>Bivalvia</taxon>
        <taxon>Autobranchia</taxon>
        <taxon>Heteroconchia</taxon>
        <taxon>Euheterodonta</taxon>
        <taxon>Imparidentia</taxon>
        <taxon>Neoheterodontei</taxon>
        <taxon>Myida</taxon>
        <taxon>Dreissenoidea</taxon>
        <taxon>Dreissenidae</taxon>
        <taxon>Dreissena</taxon>
    </lineage>
</organism>